<sequence>MGIIGVLLAILKVIGIILLSILGLLLIIILLFLFVPFVYKIRVKYVGKQLEADGEVSFLFRLLRARAIYKEELSYEAKAAFFTLISSKKADEDKEDGKERRKENKAADVKAEDTSLKTTEARTSTGITERKAAKVEADSKQVNNQPESIKQEDSNIVDGTQIDRKQEVCGQVNEENKVGKKAKRKKEKKQKSKKTKKKYNIFAKIEEIKEKIDAKWTAFKEDFLSLNNKKEAVLKFINAEGTADGIFYLLTQSKILVKMILPKKIKGWLRFGTGDVYTEGQYLTYLCFVYPLYAGKFDILPEWDEEVIEVDASFSGKIRMFAMLLIGLKLLFSKKVKALLRNFNRCKKSFAKA</sequence>
<gene>
    <name evidence="3" type="ORF">JJN12_01740</name>
</gene>
<feature type="transmembrane region" description="Helical" evidence="2">
    <location>
        <begin position="6"/>
        <end position="39"/>
    </location>
</feature>
<comment type="caution">
    <text evidence="3">The sequence shown here is derived from an EMBL/GenBank/DDBJ whole genome shotgun (WGS) entry which is preliminary data.</text>
</comment>
<evidence type="ECO:0008006" key="5">
    <source>
        <dbReference type="Google" id="ProtNLM"/>
    </source>
</evidence>
<evidence type="ECO:0000313" key="4">
    <source>
        <dbReference type="Proteomes" id="UP000604730"/>
    </source>
</evidence>
<keyword evidence="2" id="KW-1133">Transmembrane helix</keyword>
<accession>A0ABS1IX79</accession>
<feature type="compositionally biased region" description="Basic and acidic residues" evidence="1">
    <location>
        <begin position="128"/>
        <end position="139"/>
    </location>
</feature>
<feature type="compositionally biased region" description="Polar residues" evidence="1">
    <location>
        <begin position="116"/>
        <end position="127"/>
    </location>
</feature>
<feature type="compositionally biased region" description="Basic and acidic residues" evidence="1">
    <location>
        <begin position="93"/>
        <end position="115"/>
    </location>
</feature>
<dbReference type="EMBL" id="JAEPRJ010000001">
    <property type="protein sequence ID" value="MBK5896510.1"/>
    <property type="molecule type" value="Genomic_DNA"/>
</dbReference>
<protein>
    <recommendedName>
        <fullName evidence="5">DUF2953 domain-containing protein</fullName>
    </recommendedName>
</protein>
<dbReference type="RefSeq" id="WP_208428077.1">
    <property type="nucleotide sequence ID" value="NZ_JAEPRJ010000001.1"/>
</dbReference>
<organism evidence="3 4">
    <name type="scientific">Catonella massiliensis</name>
    <dbReference type="NCBI Taxonomy" id="2799636"/>
    <lineage>
        <taxon>Bacteria</taxon>
        <taxon>Bacillati</taxon>
        <taxon>Bacillota</taxon>
        <taxon>Clostridia</taxon>
        <taxon>Lachnospirales</taxon>
        <taxon>Lachnospiraceae</taxon>
        <taxon>Catonella</taxon>
    </lineage>
</organism>
<reference evidence="3 4" key="1">
    <citation type="submission" date="2021-01" db="EMBL/GenBank/DDBJ databases">
        <title>Isolation and description of Catonella massiliensis sp. nov., a novel Catonella species, isolated from a stable periodontitis subject.</title>
        <authorList>
            <person name="Antezack A."/>
            <person name="Boxberger M."/>
            <person name="La Scola B."/>
            <person name="Monnet-Corti V."/>
        </authorList>
    </citation>
    <scope>NUCLEOTIDE SEQUENCE [LARGE SCALE GENOMIC DNA]</scope>
    <source>
        <strain evidence="3 4">Marseille-Q4567</strain>
    </source>
</reference>
<evidence type="ECO:0000256" key="2">
    <source>
        <dbReference type="SAM" id="Phobius"/>
    </source>
</evidence>
<evidence type="ECO:0000256" key="1">
    <source>
        <dbReference type="SAM" id="MobiDB-lite"/>
    </source>
</evidence>
<evidence type="ECO:0000313" key="3">
    <source>
        <dbReference type="EMBL" id="MBK5896510.1"/>
    </source>
</evidence>
<proteinExistence type="predicted"/>
<keyword evidence="4" id="KW-1185">Reference proteome</keyword>
<feature type="region of interest" description="Disordered" evidence="1">
    <location>
        <begin position="93"/>
        <end position="157"/>
    </location>
</feature>
<name>A0ABS1IX79_9FIRM</name>
<keyword evidence="2" id="KW-0812">Transmembrane</keyword>
<dbReference type="Proteomes" id="UP000604730">
    <property type="component" value="Unassembled WGS sequence"/>
</dbReference>
<keyword evidence="2" id="KW-0472">Membrane</keyword>